<dbReference type="SUPFAM" id="SSF57190">
    <property type="entry name" value="Colipase-like"/>
    <property type="match status" value="2"/>
</dbReference>
<dbReference type="AlphaFoldDB" id="A0AA97JEV2"/>
<dbReference type="CTD" id="1208"/>
<dbReference type="Pfam" id="PF01114">
    <property type="entry name" value="Colipase"/>
    <property type="match status" value="1"/>
</dbReference>
<evidence type="ECO:0000259" key="12">
    <source>
        <dbReference type="Pfam" id="PF01114"/>
    </source>
</evidence>
<keyword evidence="8" id="KW-0442">Lipid degradation</keyword>
<evidence type="ECO:0000313" key="14">
    <source>
        <dbReference type="Proteomes" id="UP001190640"/>
    </source>
</evidence>
<evidence type="ECO:0000256" key="9">
    <source>
        <dbReference type="ARBA" id="ARBA00023098"/>
    </source>
</evidence>
<dbReference type="SMART" id="SM00023">
    <property type="entry name" value="COLIPASE"/>
    <property type="match status" value="1"/>
</dbReference>
<evidence type="ECO:0000256" key="10">
    <source>
        <dbReference type="ARBA" id="ARBA00023157"/>
    </source>
</evidence>
<comment type="subunit">
    <text evidence="4">Forms a 1:1 stoichiometric complex with pancreatic lipase.</text>
</comment>
<keyword evidence="5" id="KW-0964">Secreted</keyword>
<feature type="chain" id="PRO_5041688766" evidence="11">
    <location>
        <begin position="16"/>
        <end position="118"/>
    </location>
</feature>
<evidence type="ECO:0000256" key="6">
    <source>
        <dbReference type="ARBA" id="ARBA00022729"/>
    </source>
</evidence>
<feature type="signal peptide" evidence="11">
    <location>
        <begin position="1"/>
        <end position="15"/>
    </location>
</feature>
<dbReference type="PANTHER" id="PTHR10041">
    <property type="entry name" value="COLIPASE"/>
    <property type="match status" value="1"/>
</dbReference>
<evidence type="ECO:0000256" key="2">
    <source>
        <dbReference type="ARBA" id="ARBA00003508"/>
    </source>
</evidence>
<dbReference type="Gene3D" id="2.10.80.10">
    <property type="entry name" value="Lipase, subunit A"/>
    <property type="match status" value="1"/>
</dbReference>
<dbReference type="InterPro" id="IPR017915">
    <property type="entry name" value="Colipase_CS"/>
</dbReference>
<keyword evidence="6 11" id="KW-0732">Signal</keyword>
<evidence type="ECO:0000256" key="4">
    <source>
        <dbReference type="ARBA" id="ARBA00011263"/>
    </source>
</evidence>
<dbReference type="Pfam" id="PF02740">
    <property type="entry name" value="Colipase_C"/>
    <property type="match status" value="1"/>
</dbReference>
<sequence>MERVLILLLLPLALAEPSSSPRGIIFNLDNGELCFNSYQCKSGCCHRADAFSLARCACKAAENQECSRKHIYGVYYRCLCENGLTCDADRTIVGSITNTDYGICRDQAKQYRINEESH</sequence>
<dbReference type="PROSITE" id="PS51342">
    <property type="entry name" value="COLIPASE_2"/>
    <property type="match status" value="1"/>
</dbReference>
<keyword evidence="9" id="KW-0443">Lipid metabolism</keyword>
<dbReference type="GO" id="GO:0007586">
    <property type="term" value="P:digestion"/>
    <property type="evidence" value="ECO:0007669"/>
    <property type="project" value="UniProtKB-KW"/>
</dbReference>
<keyword evidence="7" id="KW-0222">Digestion</keyword>
<dbReference type="GeneID" id="129331055"/>
<dbReference type="GO" id="GO:0005576">
    <property type="term" value="C:extracellular region"/>
    <property type="evidence" value="ECO:0007669"/>
    <property type="project" value="UniProtKB-SubCell"/>
</dbReference>
<evidence type="ECO:0000256" key="11">
    <source>
        <dbReference type="SAM" id="SignalP"/>
    </source>
</evidence>
<accession>A0AA97JEV2</accession>
<keyword evidence="10" id="KW-1015">Disulfide bond</keyword>
<dbReference type="GO" id="GO:0008047">
    <property type="term" value="F:enzyme activator activity"/>
    <property type="evidence" value="ECO:0007669"/>
    <property type="project" value="InterPro"/>
</dbReference>
<feature type="domain" description="Colipase N-terminal" evidence="12">
    <location>
        <begin position="21"/>
        <end position="60"/>
    </location>
</feature>
<protein>
    <submittedName>
        <fullName evidence="15">Colipase</fullName>
    </submittedName>
</protein>
<dbReference type="InterPro" id="IPR047576">
    <property type="entry name" value="CLPS_chr"/>
</dbReference>
<proteinExistence type="predicted"/>
<name>A0AA97JEV2_EUBMA</name>
<comment type="function">
    <text evidence="1">Enterostatin has a biological activity as a satiety signal.</text>
</comment>
<dbReference type="RefSeq" id="XP_054837355.1">
    <property type="nucleotide sequence ID" value="XM_054981380.1"/>
</dbReference>
<evidence type="ECO:0000256" key="3">
    <source>
        <dbReference type="ARBA" id="ARBA00004613"/>
    </source>
</evidence>
<dbReference type="PRINTS" id="PR00128">
    <property type="entry name" value="COLIPASE"/>
</dbReference>
<evidence type="ECO:0000256" key="5">
    <source>
        <dbReference type="ARBA" id="ARBA00022525"/>
    </source>
</evidence>
<dbReference type="GO" id="GO:0016042">
    <property type="term" value="P:lipid catabolic process"/>
    <property type="evidence" value="ECO:0007669"/>
    <property type="project" value="UniProtKB-KW"/>
</dbReference>
<dbReference type="InterPro" id="IPR017913">
    <property type="entry name" value="Colipase_N"/>
</dbReference>
<dbReference type="Proteomes" id="UP001190640">
    <property type="component" value="Chromosome 5"/>
</dbReference>
<dbReference type="KEGG" id="emc:129331055"/>
<dbReference type="PANTHER" id="PTHR10041:SF9">
    <property type="entry name" value="COLIPASE"/>
    <property type="match status" value="1"/>
</dbReference>
<evidence type="ECO:0000313" key="15">
    <source>
        <dbReference type="RefSeq" id="XP_054837355.1"/>
    </source>
</evidence>
<reference evidence="15" key="1">
    <citation type="submission" date="2025-08" db="UniProtKB">
        <authorList>
            <consortium name="RefSeq"/>
        </authorList>
    </citation>
    <scope>IDENTIFICATION</scope>
    <source>
        <tissue evidence="15">Blood</tissue>
    </source>
</reference>
<comment type="function">
    <text evidence="2">Colipase is a cofactor of pancreatic lipase. It allows the lipase to anchor itself to the lipid-water interface. Without colipase the enzyme is washed off by bile salts, which have an inhibitory effect on the lipase.</text>
</comment>
<evidence type="ECO:0000256" key="8">
    <source>
        <dbReference type="ARBA" id="ARBA00022963"/>
    </source>
</evidence>
<dbReference type="InterPro" id="IPR001981">
    <property type="entry name" value="Colipase"/>
</dbReference>
<organism evidence="14 15">
    <name type="scientific">Eublepharis macularius</name>
    <name type="common">Leopard gecko</name>
    <name type="synonym">Cyrtodactylus macularius</name>
    <dbReference type="NCBI Taxonomy" id="481883"/>
    <lineage>
        <taxon>Eukaryota</taxon>
        <taxon>Metazoa</taxon>
        <taxon>Chordata</taxon>
        <taxon>Craniata</taxon>
        <taxon>Vertebrata</taxon>
        <taxon>Euteleostomi</taxon>
        <taxon>Lepidosauria</taxon>
        <taxon>Squamata</taxon>
        <taxon>Bifurcata</taxon>
        <taxon>Gekkota</taxon>
        <taxon>Eublepharidae</taxon>
        <taxon>Eublepharinae</taxon>
        <taxon>Eublepharis</taxon>
    </lineage>
</organism>
<dbReference type="InterPro" id="IPR017914">
    <property type="entry name" value="Colipase_C"/>
</dbReference>
<gene>
    <name evidence="15" type="primary">CLPS</name>
</gene>
<dbReference type="PROSITE" id="PS00121">
    <property type="entry name" value="COLIPASE_1"/>
    <property type="match status" value="1"/>
</dbReference>
<keyword evidence="14" id="KW-1185">Reference proteome</keyword>
<evidence type="ECO:0000259" key="13">
    <source>
        <dbReference type="Pfam" id="PF02740"/>
    </source>
</evidence>
<comment type="subcellular location">
    <subcellularLocation>
        <location evidence="3">Secreted</location>
    </subcellularLocation>
</comment>
<dbReference type="CDD" id="cd23011">
    <property type="entry name" value="CLPS"/>
    <property type="match status" value="1"/>
</dbReference>
<dbReference type="GO" id="GO:0035473">
    <property type="term" value="F:lipase binding"/>
    <property type="evidence" value="ECO:0007669"/>
    <property type="project" value="InterPro"/>
</dbReference>
<evidence type="ECO:0000256" key="7">
    <source>
        <dbReference type="ARBA" id="ARBA00022757"/>
    </source>
</evidence>
<evidence type="ECO:0000256" key="1">
    <source>
        <dbReference type="ARBA" id="ARBA00002722"/>
    </source>
</evidence>
<feature type="domain" description="Colipase C-terminal" evidence="13">
    <location>
        <begin position="63"/>
        <end position="106"/>
    </location>
</feature>